<organism evidence="1 2">
    <name type="scientific">Nitrobacter winogradskyi</name>
    <name type="common">Nitrobacter agilis</name>
    <dbReference type="NCBI Taxonomy" id="913"/>
    <lineage>
        <taxon>Bacteria</taxon>
        <taxon>Pseudomonadati</taxon>
        <taxon>Pseudomonadota</taxon>
        <taxon>Alphaproteobacteria</taxon>
        <taxon>Hyphomicrobiales</taxon>
        <taxon>Nitrobacteraceae</taxon>
        <taxon>Nitrobacter</taxon>
    </lineage>
</organism>
<reference evidence="1 2" key="1">
    <citation type="submission" date="2019-06" db="EMBL/GenBank/DDBJ databases">
        <title>Whole genome shotgun sequence of Nitrobacter winogradskyi NBRC 14297.</title>
        <authorList>
            <person name="Hosoyama A."/>
            <person name="Uohara A."/>
            <person name="Ohji S."/>
            <person name="Ichikawa N."/>
        </authorList>
    </citation>
    <scope>NUCLEOTIDE SEQUENCE [LARGE SCALE GENOMIC DNA]</scope>
    <source>
        <strain evidence="1 2">NBRC 14297</strain>
    </source>
</reference>
<dbReference type="EMBL" id="BJNF01000079">
    <property type="protein sequence ID" value="GEC16838.1"/>
    <property type="molecule type" value="Genomic_DNA"/>
</dbReference>
<dbReference type="Proteomes" id="UP000318825">
    <property type="component" value="Unassembled WGS sequence"/>
</dbReference>
<gene>
    <name evidence="1" type="ORF">NWI01_27300</name>
</gene>
<dbReference type="AlphaFoldDB" id="A0A4Y3WEA4"/>
<proteinExistence type="predicted"/>
<evidence type="ECO:0000313" key="2">
    <source>
        <dbReference type="Proteomes" id="UP000318825"/>
    </source>
</evidence>
<evidence type="ECO:0000313" key="1">
    <source>
        <dbReference type="EMBL" id="GEC16838.1"/>
    </source>
</evidence>
<protein>
    <submittedName>
        <fullName evidence="1">Uncharacterized protein</fullName>
    </submittedName>
</protein>
<accession>A0A4Y3WEA4</accession>
<sequence length="66" mass="7756">MSVHDIYTAFPHQTADCAHHTPRWPSPTLRNLDMLELHPPHPLHKRARFRQHDHLVPALADRARKL</sequence>
<name>A0A4Y3WEA4_NITWI</name>
<comment type="caution">
    <text evidence="1">The sequence shown here is derived from an EMBL/GenBank/DDBJ whole genome shotgun (WGS) entry which is preliminary data.</text>
</comment>